<protein>
    <recommendedName>
        <fullName evidence="5">MYND-type domain-containing protein</fullName>
    </recommendedName>
</protein>
<keyword evidence="1" id="KW-0479">Metal-binding</keyword>
<organism evidence="6 7">
    <name type="scientific">Mycena sanguinolenta</name>
    <dbReference type="NCBI Taxonomy" id="230812"/>
    <lineage>
        <taxon>Eukaryota</taxon>
        <taxon>Fungi</taxon>
        <taxon>Dikarya</taxon>
        <taxon>Basidiomycota</taxon>
        <taxon>Agaricomycotina</taxon>
        <taxon>Agaricomycetes</taxon>
        <taxon>Agaricomycetidae</taxon>
        <taxon>Agaricales</taxon>
        <taxon>Marasmiineae</taxon>
        <taxon>Mycenaceae</taxon>
        <taxon>Mycena</taxon>
    </lineage>
</organism>
<evidence type="ECO:0000313" key="6">
    <source>
        <dbReference type="EMBL" id="KAF7378303.1"/>
    </source>
</evidence>
<dbReference type="Gene3D" id="6.10.140.2220">
    <property type="match status" value="1"/>
</dbReference>
<keyword evidence="2 4" id="KW-0863">Zinc-finger</keyword>
<dbReference type="PANTHER" id="PTHR10237:SF15">
    <property type="entry name" value="LD37257P"/>
    <property type="match status" value="1"/>
</dbReference>
<dbReference type="GO" id="GO:0005634">
    <property type="term" value="C:nucleus"/>
    <property type="evidence" value="ECO:0007669"/>
    <property type="project" value="TreeGrafter"/>
</dbReference>
<dbReference type="EMBL" id="JACAZH010000001">
    <property type="protein sequence ID" value="KAF7378303.1"/>
    <property type="molecule type" value="Genomic_DNA"/>
</dbReference>
<reference evidence="6" key="1">
    <citation type="submission" date="2020-05" db="EMBL/GenBank/DDBJ databases">
        <title>Mycena genomes resolve the evolution of fungal bioluminescence.</title>
        <authorList>
            <person name="Tsai I.J."/>
        </authorList>
    </citation>
    <scope>NUCLEOTIDE SEQUENCE</scope>
    <source>
        <strain evidence="6">160909Yilan</strain>
    </source>
</reference>
<dbReference type="OrthoDB" id="2993427at2759"/>
<evidence type="ECO:0000256" key="3">
    <source>
        <dbReference type="ARBA" id="ARBA00022833"/>
    </source>
</evidence>
<evidence type="ECO:0000259" key="5">
    <source>
        <dbReference type="PROSITE" id="PS50865"/>
    </source>
</evidence>
<comment type="caution">
    <text evidence="6">The sequence shown here is derived from an EMBL/GenBank/DDBJ whole genome shotgun (WGS) entry which is preliminary data.</text>
</comment>
<dbReference type="PROSITE" id="PS50865">
    <property type="entry name" value="ZF_MYND_2"/>
    <property type="match status" value="1"/>
</dbReference>
<dbReference type="InterPro" id="IPR002893">
    <property type="entry name" value="Znf_MYND"/>
</dbReference>
<dbReference type="Pfam" id="PF01753">
    <property type="entry name" value="zf-MYND"/>
    <property type="match status" value="1"/>
</dbReference>
<keyword evidence="7" id="KW-1185">Reference proteome</keyword>
<keyword evidence="3" id="KW-0862">Zinc</keyword>
<sequence>MSSPSDDSSSPPLSPAAEAVIKTGDSCFPDDWNAYFELIYLDKYGPNADIKAWILKNPDIEMLPYLGNVNACNMQLSMTSKILLESEGMLVCLAIEQLNYNDFEAKWAALEVTERRRIALDGLVRGACSAREKSRADCPEMSLSGLVGDGQYSLVNLLKAIVMHDPAATFRIRSLYLFHHPAVEQEFDLFTNESAADNFRAVGHLRLLHRNRFIVEALIGILEAYAGKPAPKISLREEMESERMPSCFACGTESTEKFPVTLKRCSGCKTAWYCSKVCQDRDWKEHKKFCGGRSTKFDPALITPTSNDLAPAEFIGCPAPDPGFVRGPALWRQIWYLPKKDSYDRDYHMSVPASTSRIYIALTKFESHSSLTPRQAARAPSALVIPSDAAVSLMFYIARRRAMASGDLGAVCKMHSILQDLQRTGTVNLTADQIRDQLEREYRVVLVPAVPFGSPPTMQELNEEMDYALRRRKLAYKQAEADEKWNAGAMADVVSEWDKGDESDAGERERCG</sequence>
<feature type="domain" description="MYND-type" evidence="5">
    <location>
        <begin position="247"/>
        <end position="290"/>
    </location>
</feature>
<dbReference type="GO" id="GO:0000981">
    <property type="term" value="F:DNA-binding transcription factor activity, RNA polymerase II-specific"/>
    <property type="evidence" value="ECO:0007669"/>
    <property type="project" value="TreeGrafter"/>
</dbReference>
<evidence type="ECO:0000256" key="1">
    <source>
        <dbReference type="ARBA" id="ARBA00022723"/>
    </source>
</evidence>
<dbReference type="PANTHER" id="PTHR10237">
    <property type="entry name" value="DEFORMED EPIDERMAL AUTOREGULATORY FACTOR 1 HOMOLOG SUPPRESSIN"/>
    <property type="match status" value="1"/>
</dbReference>
<proteinExistence type="predicted"/>
<dbReference type="PROSITE" id="PS01360">
    <property type="entry name" value="ZF_MYND_1"/>
    <property type="match status" value="1"/>
</dbReference>
<dbReference type="AlphaFoldDB" id="A0A8H6ZG05"/>
<dbReference type="SUPFAM" id="SSF144232">
    <property type="entry name" value="HIT/MYND zinc finger-like"/>
    <property type="match status" value="1"/>
</dbReference>
<dbReference type="Proteomes" id="UP000623467">
    <property type="component" value="Unassembled WGS sequence"/>
</dbReference>
<gene>
    <name evidence="6" type="ORF">MSAN_00255700</name>
</gene>
<dbReference type="GO" id="GO:0008270">
    <property type="term" value="F:zinc ion binding"/>
    <property type="evidence" value="ECO:0007669"/>
    <property type="project" value="UniProtKB-KW"/>
</dbReference>
<evidence type="ECO:0000256" key="2">
    <source>
        <dbReference type="ARBA" id="ARBA00022771"/>
    </source>
</evidence>
<dbReference type="InterPro" id="IPR024119">
    <property type="entry name" value="TF_DEAF-1"/>
</dbReference>
<name>A0A8H6ZG05_9AGAR</name>
<evidence type="ECO:0000313" key="7">
    <source>
        <dbReference type="Proteomes" id="UP000623467"/>
    </source>
</evidence>
<evidence type="ECO:0000256" key="4">
    <source>
        <dbReference type="PROSITE-ProRule" id="PRU00134"/>
    </source>
</evidence>
<accession>A0A8H6ZG05</accession>